<comment type="cofactor">
    <cofactor evidence="1">
        <name>Zn(2+)</name>
        <dbReference type="ChEBI" id="CHEBI:29105"/>
    </cofactor>
</comment>
<proteinExistence type="inferred from homology"/>
<evidence type="ECO:0000259" key="6">
    <source>
        <dbReference type="Pfam" id="PF07687"/>
    </source>
</evidence>
<dbReference type="Proteomes" id="UP000281915">
    <property type="component" value="Unassembled WGS sequence"/>
</dbReference>
<comment type="similarity">
    <text evidence="2">Belongs to the peptidase M20A family.</text>
</comment>
<dbReference type="InterPro" id="IPR002933">
    <property type="entry name" value="Peptidase_M20"/>
</dbReference>
<comment type="caution">
    <text evidence="7">The sequence shown here is derived from an EMBL/GenBank/DDBJ whole genome shotgun (WGS) entry which is preliminary data.</text>
</comment>
<evidence type="ECO:0000256" key="2">
    <source>
        <dbReference type="ARBA" id="ARBA00006247"/>
    </source>
</evidence>
<evidence type="ECO:0000313" key="8">
    <source>
        <dbReference type="Proteomes" id="UP000281915"/>
    </source>
</evidence>
<dbReference type="SUPFAM" id="SSF53187">
    <property type="entry name" value="Zn-dependent exopeptidases"/>
    <property type="match status" value="1"/>
</dbReference>
<dbReference type="PANTHER" id="PTHR43808:SF8">
    <property type="entry name" value="PEPTIDASE M20 DIMERISATION DOMAIN-CONTAINING PROTEIN"/>
    <property type="match status" value="1"/>
</dbReference>
<dbReference type="Gene3D" id="3.30.70.360">
    <property type="match status" value="1"/>
</dbReference>
<keyword evidence="4 7" id="KW-0378">Hydrolase</keyword>
<dbReference type="GO" id="GO:0046872">
    <property type="term" value="F:metal ion binding"/>
    <property type="evidence" value="ECO:0007669"/>
    <property type="project" value="UniProtKB-KW"/>
</dbReference>
<evidence type="ECO:0000256" key="5">
    <source>
        <dbReference type="ARBA" id="ARBA00022833"/>
    </source>
</evidence>
<dbReference type="GO" id="GO:0016787">
    <property type="term" value="F:hydrolase activity"/>
    <property type="evidence" value="ECO:0007669"/>
    <property type="project" value="UniProtKB-KW"/>
</dbReference>
<evidence type="ECO:0000313" key="7">
    <source>
        <dbReference type="EMBL" id="RNB80771.1"/>
    </source>
</evidence>
<evidence type="ECO:0000256" key="1">
    <source>
        <dbReference type="ARBA" id="ARBA00001947"/>
    </source>
</evidence>
<dbReference type="InterPro" id="IPR011650">
    <property type="entry name" value="Peptidase_M20_dimer"/>
</dbReference>
<dbReference type="Gene3D" id="1.10.150.900">
    <property type="match status" value="1"/>
</dbReference>
<dbReference type="PANTHER" id="PTHR43808">
    <property type="entry name" value="ACETYLORNITHINE DEACETYLASE"/>
    <property type="match status" value="1"/>
</dbReference>
<gene>
    <name evidence="7" type="ORF">EDM58_07965</name>
</gene>
<sequence length="427" mass="46953">MSSIEWTNDLERETVQHFKELIRINTSAPAGNESEGARYLADVLRAEGIESEIVESEPGRGNLLAKIQGGPEPPLLLISHLDVVPASLDQWIHPPFAAVEEDGWIYGRGALDTKNLVTMELMAFILLKRASKGKALNRDVYLIATADEEQGSRKGMEYLVRHHPEWFPSGWVINEGGGFYVTAGDKDYMLITAGEKGVCKATLFATGQGGHASCPPEEQAIEKLARAIEHITAYSFPEEIVGVGKRFLDILGTAEMDAALQDLRRYVLRNSVTVNAVAGGERINVIAYKAQAQIEFRLLPHVSQAKVEALLEEWCTQFGISYQIDSFEPGFESSLEDSELVNACASQLREHDPEATLLPILALGRTDGRFLGARGSDVYGFSPLLPQLPFADVLRKVHNHNEAIPVSSLLFGTKVIAETLRQICLDS</sequence>
<evidence type="ECO:0000256" key="4">
    <source>
        <dbReference type="ARBA" id="ARBA00022801"/>
    </source>
</evidence>
<dbReference type="PIRSF" id="PIRSF036696">
    <property type="entry name" value="ACY-1"/>
    <property type="match status" value="1"/>
</dbReference>
<name>A0A3M8CZN1_9BACL</name>
<accession>A0A3M8CZN1</accession>
<feature type="domain" description="Peptidase M20 dimerisation" evidence="6">
    <location>
        <begin position="194"/>
        <end position="318"/>
    </location>
</feature>
<dbReference type="InterPro" id="IPR036264">
    <property type="entry name" value="Bact_exopeptidase_dim_dom"/>
</dbReference>
<keyword evidence="3" id="KW-0479">Metal-binding</keyword>
<keyword evidence="5" id="KW-0862">Zinc</keyword>
<dbReference type="Gene3D" id="3.40.630.10">
    <property type="entry name" value="Zn peptidases"/>
    <property type="match status" value="1"/>
</dbReference>
<protein>
    <submittedName>
        <fullName evidence="7">M20/M25/M40 family metallo-hydrolase</fullName>
    </submittedName>
</protein>
<dbReference type="InterPro" id="IPR050072">
    <property type="entry name" value="Peptidase_M20A"/>
</dbReference>
<dbReference type="SUPFAM" id="SSF55031">
    <property type="entry name" value="Bacterial exopeptidase dimerisation domain"/>
    <property type="match status" value="1"/>
</dbReference>
<dbReference type="PROSITE" id="PS00758">
    <property type="entry name" value="ARGE_DAPE_CPG2_1"/>
    <property type="match status" value="1"/>
</dbReference>
<dbReference type="EMBL" id="RHHT01000015">
    <property type="protein sequence ID" value="RNB80771.1"/>
    <property type="molecule type" value="Genomic_DNA"/>
</dbReference>
<dbReference type="AlphaFoldDB" id="A0A3M8CZN1"/>
<dbReference type="Pfam" id="PF01546">
    <property type="entry name" value="Peptidase_M20"/>
    <property type="match status" value="1"/>
</dbReference>
<dbReference type="RefSeq" id="WP_122912868.1">
    <property type="nucleotide sequence ID" value="NZ_RHHT01000015.1"/>
</dbReference>
<evidence type="ECO:0000256" key="3">
    <source>
        <dbReference type="ARBA" id="ARBA00022723"/>
    </source>
</evidence>
<dbReference type="InterPro" id="IPR001261">
    <property type="entry name" value="ArgE/DapE_CS"/>
</dbReference>
<reference evidence="7 8" key="1">
    <citation type="submission" date="2018-10" db="EMBL/GenBank/DDBJ databases">
        <title>Phylogenomics of Brevibacillus.</title>
        <authorList>
            <person name="Dunlap C."/>
        </authorList>
    </citation>
    <scope>NUCLEOTIDE SEQUENCE [LARGE SCALE GENOMIC DNA]</scope>
    <source>
        <strain evidence="7 8">JCM 15085</strain>
    </source>
</reference>
<organism evidence="7 8">
    <name type="scientific">Brevibacillus panacihumi</name>
    <dbReference type="NCBI Taxonomy" id="497735"/>
    <lineage>
        <taxon>Bacteria</taxon>
        <taxon>Bacillati</taxon>
        <taxon>Bacillota</taxon>
        <taxon>Bacilli</taxon>
        <taxon>Bacillales</taxon>
        <taxon>Paenibacillaceae</taxon>
        <taxon>Brevibacillus</taxon>
    </lineage>
</organism>
<dbReference type="Pfam" id="PF07687">
    <property type="entry name" value="M20_dimer"/>
    <property type="match status" value="1"/>
</dbReference>